<organism evidence="2 3">
    <name type="scientific">Polyplosphaeria fusca</name>
    <dbReference type="NCBI Taxonomy" id="682080"/>
    <lineage>
        <taxon>Eukaryota</taxon>
        <taxon>Fungi</taxon>
        <taxon>Dikarya</taxon>
        <taxon>Ascomycota</taxon>
        <taxon>Pezizomycotina</taxon>
        <taxon>Dothideomycetes</taxon>
        <taxon>Pleosporomycetidae</taxon>
        <taxon>Pleosporales</taxon>
        <taxon>Tetraplosphaeriaceae</taxon>
        <taxon>Polyplosphaeria</taxon>
    </lineage>
</organism>
<feature type="compositionally biased region" description="Pro residues" evidence="1">
    <location>
        <begin position="481"/>
        <end position="496"/>
    </location>
</feature>
<keyword evidence="3" id="KW-1185">Reference proteome</keyword>
<accession>A0A9P4QQZ7</accession>
<sequence length="680" mass="76930">MARACTRKQNAAPLPPPVRGREQGNMNPLYIAPKVLGAAASVQRPGTQTPQHLLGRESCFDYRGYYSSAKVMKPLIPRSAGENYLRSTLVPTSLRHWHDRVALPHWPHGPTLTTAPPHFITASGYTLPIVLDTIENNMPFRAQTNLFDVACNEWGCERVSEAYFKAYAHNWKKYRFRDFASQKRTAYWLGQFSTNWHGAEACFVVQLVGVEDEYPKYLEWRTNMYKKNSKWFKMKQRDNEEEGKEEDGDSSDDDWRSAASSLTVCSIRPYRPMPPMLLHSQSAPPFRINRGNAPYSATAPVENFLADVPVPGSIDEMSDYTLAFSSSSPQSPLPCSASSENRPFFPECRQFPKSGPKKLDTRTLLPHPDTFKAFDQEYDQPTLVASVNPFIANAGRGEVRDVEPFRPRLKARLPNGYYYVMHPAFLRMEAFIKEEKEINDMLKQAVEREREQERESRNVQSGTVWQEGDSESSDEDDSPFSTPPSRPRTPLPLPPPHKSKTVKYNDPSLLQRPLRRQPALRPLRPPSPSPTSFYTLPSPSTPQITALDALRKDTIHLTLSQKHRRALAATPKLPAQLKAYGKSHMHTMKRLLSAAVGKNMSLEQAVAFQRALPGRIAAAGWDGLGERGQKRDVNPWEVSLAREALKAVVVEERGEDKGERERRGGWKKWVLRLIGGGRRG</sequence>
<feature type="region of interest" description="Disordered" evidence="1">
    <location>
        <begin position="446"/>
        <end position="539"/>
    </location>
</feature>
<evidence type="ECO:0000313" key="3">
    <source>
        <dbReference type="Proteomes" id="UP000799444"/>
    </source>
</evidence>
<evidence type="ECO:0000313" key="2">
    <source>
        <dbReference type="EMBL" id="KAF2729262.1"/>
    </source>
</evidence>
<dbReference type="Proteomes" id="UP000799444">
    <property type="component" value="Unassembled WGS sequence"/>
</dbReference>
<comment type="caution">
    <text evidence="2">The sequence shown here is derived from an EMBL/GenBank/DDBJ whole genome shotgun (WGS) entry which is preliminary data.</text>
</comment>
<name>A0A9P4QQZ7_9PLEO</name>
<feature type="region of interest" description="Disordered" evidence="1">
    <location>
        <begin position="235"/>
        <end position="256"/>
    </location>
</feature>
<feature type="compositionally biased region" description="Basic and acidic residues" evidence="1">
    <location>
        <begin position="446"/>
        <end position="457"/>
    </location>
</feature>
<feature type="compositionally biased region" description="Acidic residues" evidence="1">
    <location>
        <begin position="239"/>
        <end position="252"/>
    </location>
</feature>
<proteinExistence type="predicted"/>
<dbReference type="EMBL" id="ML996251">
    <property type="protein sequence ID" value="KAF2729262.1"/>
    <property type="molecule type" value="Genomic_DNA"/>
</dbReference>
<feature type="compositionally biased region" description="Low complexity" evidence="1">
    <location>
        <begin position="507"/>
        <end position="522"/>
    </location>
</feature>
<gene>
    <name evidence="2" type="ORF">EJ04DRAFT_589399</name>
</gene>
<feature type="compositionally biased region" description="Acidic residues" evidence="1">
    <location>
        <begin position="468"/>
        <end position="478"/>
    </location>
</feature>
<dbReference type="AlphaFoldDB" id="A0A9P4QQZ7"/>
<evidence type="ECO:0000256" key="1">
    <source>
        <dbReference type="SAM" id="MobiDB-lite"/>
    </source>
</evidence>
<reference evidence="2" key="1">
    <citation type="journal article" date="2020" name="Stud. Mycol.">
        <title>101 Dothideomycetes genomes: a test case for predicting lifestyles and emergence of pathogens.</title>
        <authorList>
            <person name="Haridas S."/>
            <person name="Albert R."/>
            <person name="Binder M."/>
            <person name="Bloem J."/>
            <person name="Labutti K."/>
            <person name="Salamov A."/>
            <person name="Andreopoulos B."/>
            <person name="Baker S."/>
            <person name="Barry K."/>
            <person name="Bills G."/>
            <person name="Bluhm B."/>
            <person name="Cannon C."/>
            <person name="Castanera R."/>
            <person name="Culley D."/>
            <person name="Daum C."/>
            <person name="Ezra D."/>
            <person name="Gonzalez J."/>
            <person name="Henrissat B."/>
            <person name="Kuo A."/>
            <person name="Liang C."/>
            <person name="Lipzen A."/>
            <person name="Lutzoni F."/>
            <person name="Magnuson J."/>
            <person name="Mondo S."/>
            <person name="Nolan M."/>
            <person name="Ohm R."/>
            <person name="Pangilinan J."/>
            <person name="Park H.-J."/>
            <person name="Ramirez L."/>
            <person name="Alfaro M."/>
            <person name="Sun H."/>
            <person name="Tritt A."/>
            <person name="Yoshinaga Y."/>
            <person name="Zwiers L.-H."/>
            <person name="Turgeon B."/>
            <person name="Goodwin S."/>
            <person name="Spatafora J."/>
            <person name="Crous P."/>
            <person name="Grigoriev I."/>
        </authorList>
    </citation>
    <scope>NUCLEOTIDE SEQUENCE</scope>
    <source>
        <strain evidence="2">CBS 125425</strain>
    </source>
</reference>
<protein>
    <submittedName>
        <fullName evidence="2">Uncharacterized protein</fullName>
    </submittedName>
</protein>
<feature type="region of interest" description="Disordered" evidence="1">
    <location>
        <begin position="1"/>
        <end position="25"/>
    </location>
</feature>